<gene>
    <name evidence="1" type="ORF">GCM10023205_02840</name>
</gene>
<dbReference type="Proteomes" id="UP001500466">
    <property type="component" value="Unassembled WGS sequence"/>
</dbReference>
<keyword evidence="2" id="KW-1185">Reference proteome</keyword>
<evidence type="ECO:0000313" key="2">
    <source>
        <dbReference type="Proteomes" id="UP001500466"/>
    </source>
</evidence>
<proteinExistence type="predicted"/>
<dbReference type="EMBL" id="BAABHS010000001">
    <property type="protein sequence ID" value="GAA4946491.1"/>
    <property type="molecule type" value="Genomic_DNA"/>
</dbReference>
<accession>A0ABP9GNZ3</accession>
<evidence type="ECO:0000313" key="1">
    <source>
        <dbReference type="EMBL" id="GAA4946491.1"/>
    </source>
</evidence>
<organism evidence="1 2">
    <name type="scientific">Yinghuangia aomiensis</name>
    <dbReference type="NCBI Taxonomy" id="676205"/>
    <lineage>
        <taxon>Bacteria</taxon>
        <taxon>Bacillati</taxon>
        <taxon>Actinomycetota</taxon>
        <taxon>Actinomycetes</taxon>
        <taxon>Kitasatosporales</taxon>
        <taxon>Streptomycetaceae</taxon>
        <taxon>Yinghuangia</taxon>
    </lineage>
</organism>
<name>A0ABP9GNZ3_9ACTN</name>
<sequence length="100" mass="10654">MKGERTQDPEGFHDYVAANRDRWFGSGGCCAGAARGPRRAAWNSACGCASGEWITVVSRLVGLGCRRVAESPKWLGHFGDSWGGVDRPRVPVRGSGAYAA</sequence>
<protein>
    <submittedName>
        <fullName evidence="1">Uncharacterized protein</fullName>
    </submittedName>
</protein>
<reference evidence="2" key="1">
    <citation type="journal article" date="2019" name="Int. J. Syst. Evol. Microbiol.">
        <title>The Global Catalogue of Microorganisms (GCM) 10K type strain sequencing project: providing services to taxonomists for standard genome sequencing and annotation.</title>
        <authorList>
            <consortium name="The Broad Institute Genomics Platform"/>
            <consortium name="The Broad Institute Genome Sequencing Center for Infectious Disease"/>
            <person name="Wu L."/>
            <person name="Ma J."/>
        </authorList>
    </citation>
    <scope>NUCLEOTIDE SEQUENCE [LARGE SCALE GENOMIC DNA]</scope>
    <source>
        <strain evidence="2">JCM 17986</strain>
    </source>
</reference>
<comment type="caution">
    <text evidence="1">The sequence shown here is derived from an EMBL/GenBank/DDBJ whole genome shotgun (WGS) entry which is preliminary data.</text>
</comment>